<keyword evidence="4 7" id="KW-0067">ATP-binding</keyword>
<dbReference type="EMBL" id="BORP01000002">
    <property type="protein sequence ID" value="GIO26817.1"/>
    <property type="molecule type" value="Genomic_DNA"/>
</dbReference>
<dbReference type="NCBIfam" id="TIGR01734">
    <property type="entry name" value="D-ala-DACP-lig"/>
    <property type="match status" value="1"/>
</dbReference>
<feature type="domain" description="AMP-dependent synthetase/ligase" evidence="8">
    <location>
        <begin position="13"/>
        <end position="362"/>
    </location>
</feature>
<dbReference type="RefSeq" id="WP_212920324.1">
    <property type="nucleotide sequence ID" value="NZ_BORP01000002.1"/>
</dbReference>
<evidence type="ECO:0000256" key="5">
    <source>
        <dbReference type="ARBA" id="ARBA00054605"/>
    </source>
</evidence>
<comment type="pathway">
    <text evidence="7">Cell wall biogenesis; lipoteichoic acid biosynthesis.</text>
</comment>
<organism evidence="10 11">
    <name type="scientific">Ornithinibacillus bavariensis</name>
    <dbReference type="NCBI Taxonomy" id="545502"/>
    <lineage>
        <taxon>Bacteria</taxon>
        <taxon>Bacillati</taxon>
        <taxon>Bacillota</taxon>
        <taxon>Bacilli</taxon>
        <taxon>Bacillales</taxon>
        <taxon>Bacillaceae</taxon>
        <taxon>Ornithinibacillus</taxon>
    </lineage>
</organism>
<keyword evidence="1 7" id="KW-0963">Cytoplasm</keyword>
<comment type="function">
    <text evidence="5 7">Catalyzes the first step in the D-alanylation of lipoteichoic acid (LTA), the activation of D-alanine and its transfer onto the D-alanyl carrier protein (Dcp) DltC. In an ATP-dependent two-step reaction, forms a high energy D-alanyl-AMP intermediate, followed by transfer of the D-alanyl residue as a thiol ester to the phosphopantheinyl prosthetic group of the Dcp. D-alanylation of LTA plays an important role in modulating the properties of the cell wall in Gram-positive bacteria, influencing the net charge of the cell wall.</text>
</comment>
<dbReference type="Proteomes" id="UP000676917">
    <property type="component" value="Unassembled WGS sequence"/>
</dbReference>
<feature type="binding site" evidence="7">
    <location>
        <begin position="396"/>
        <end position="399"/>
    </location>
    <ligand>
        <name>ATP</name>
        <dbReference type="ChEBI" id="CHEBI:30616"/>
    </ligand>
</feature>
<keyword evidence="2 7" id="KW-0436">Ligase</keyword>
<reference evidence="10" key="1">
    <citation type="submission" date="2021-03" db="EMBL/GenBank/DDBJ databases">
        <title>Antimicrobial resistance genes in bacteria isolated from Japanese honey, and their potential for conferring macrolide and lincosamide resistance in the American foulbrood pathogen Paenibacillus larvae.</title>
        <authorList>
            <person name="Okamoto M."/>
            <person name="Kumagai M."/>
            <person name="Kanamori H."/>
            <person name="Takamatsu D."/>
        </authorList>
    </citation>
    <scope>NUCLEOTIDE SEQUENCE</scope>
    <source>
        <strain evidence="10">J43TS3</strain>
    </source>
</reference>
<dbReference type="InterPro" id="IPR000873">
    <property type="entry name" value="AMP-dep_synth/lig_dom"/>
</dbReference>
<evidence type="ECO:0000313" key="10">
    <source>
        <dbReference type="EMBL" id="GIO26817.1"/>
    </source>
</evidence>
<feature type="domain" description="AMP-binding enzyme C-terminal" evidence="9">
    <location>
        <begin position="415"/>
        <end position="494"/>
    </location>
</feature>
<dbReference type="GO" id="GO:0005737">
    <property type="term" value="C:cytoplasm"/>
    <property type="evidence" value="ECO:0007669"/>
    <property type="project" value="UniProtKB-SubCell"/>
</dbReference>
<comment type="similarity">
    <text evidence="6 7">Belongs to the ATP-dependent AMP-binding enzyme family. DltA subfamily.</text>
</comment>
<dbReference type="NCBIfam" id="NF003417">
    <property type="entry name" value="PRK04813.1"/>
    <property type="match status" value="1"/>
</dbReference>
<dbReference type="NCBIfam" id="TIGR01733">
    <property type="entry name" value="AA-adenyl-dom"/>
    <property type="match status" value="1"/>
</dbReference>
<evidence type="ECO:0000256" key="2">
    <source>
        <dbReference type="ARBA" id="ARBA00022598"/>
    </source>
</evidence>
<gene>
    <name evidence="7 10" type="primary">dltA</name>
    <name evidence="10" type="ORF">J43TS3_14280</name>
</gene>
<dbReference type="InterPro" id="IPR045851">
    <property type="entry name" value="AMP-bd_C_sf"/>
</dbReference>
<feature type="binding site" evidence="7">
    <location>
        <position position="494"/>
    </location>
    <ligand>
        <name>ATP</name>
        <dbReference type="ChEBI" id="CHEBI:30616"/>
    </ligand>
</feature>
<comment type="caution">
    <text evidence="7">Lacks conserved residue(s) required for the propagation of feature annotation.</text>
</comment>
<evidence type="ECO:0000259" key="8">
    <source>
        <dbReference type="Pfam" id="PF00501"/>
    </source>
</evidence>
<dbReference type="Pfam" id="PF00501">
    <property type="entry name" value="AMP-binding"/>
    <property type="match status" value="1"/>
</dbReference>
<feature type="binding site" evidence="7">
    <location>
        <position position="385"/>
    </location>
    <ligand>
        <name>ATP</name>
        <dbReference type="ChEBI" id="CHEBI:30616"/>
    </ligand>
</feature>
<accession>A0A920C7M2</accession>
<comment type="caution">
    <text evidence="10">The sequence shown here is derived from an EMBL/GenBank/DDBJ whole genome shotgun (WGS) entry which is preliminary data.</text>
</comment>
<dbReference type="PANTHER" id="PTHR45398">
    <property type="match status" value="1"/>
</dbReference>
<keyword evidence="3 7" id="KW-0547">Nucleotide-binding</keyword>
<proteinExistence type="inferred from homology"/>
<dbReference type="InterPro" id="IPR010071">
    <property type="entry name" value="AA_adenyl_dom"/>
</dbReference>
<dbReference type="PANTHER" id="PTHR45398:SF1">
    <property type="entry name" value="ENZYME, PUTATIVE (JCVI)-RELATED"/>
    <property type="match status" value="1"/>
</dbReference>
<dbReference type="Pfam" id="PF13193">
    <property type="entry name" value="AMP-binding_C"/>
    <property type="match status" value="1"/>
</dbReference>
<dbReference type="InterPro" id="IPR042099">
    <property type="entry name" value="ANL_N_sf"/>
</dbReference>
<dbReference type="CDD" id="cd05945">
    <property type="entry name" value="DltA"/>
    <property type="match status" value="1"/>
</dbReference>
<evidence type="ECO:0000256" key="1">
    <source>
        <dbReference type="ARBA" id="ARBA00022490"/>
    </source>
</evidence>
<comment type="catalytic activity">
    <reaction evidence="7">
        <text>holo-[D-alanyl-carrier protein] + D-alanine + ATP = D-alanyl-[D-alanyl-carrier protein] + AMP + diphosphate</text>
        <dbReference type="Rhea" id="RHEA:55132"/>
        <dbReference type="Rhea" id="RHEA-COMP:14102"/>
        <dbReference type="Rhea" id="RHEA-COMP:14103"/>
        <dbReference type="ChEBI" id="CHEBI:30616"/>
        <dbReference type="ChEBI" id="CHEBI:33019"/>
        <dbReference type="ChEBI" id="CHEBI:57416"/>
        <dbReference type="ChEBI" id="CHEBI:64479"/>
        <dbReference type="ChEBI" id="CHEBI:138620"/>
        <dbReference type="ChEBI" id="CHEBI:456215"/>
        <dbReference type="EC" id="6.2.1.54"/>
    </reaction>
</comment>
<sequence length="506" mass="56900">MNILKAIQQNSIGYSEKIAFKSEDRSITYGELWEQSDQLAAYLLKQSSQAKSPIIVYGHMKPEVLISFLGSVKSGHPYIPVDVSIPFERINKIIESSQAEFLIATEDMSCEMFSKHPIKIIKEMELKKLLVDDAEKSSSKHWVQGNDNFYIIYTSGSTGNPKGVQISANNLSSFVDWMLVDFPIEREQTFLNQAPFSFDLSVMDLYPSLCSGGTLFAVTKEMIANPKVLFEGLSQSDIEVWTSTPSFAQLCLMEPSFRQELLPNLRTFLFCGEILPVNLAKQLQKRFPNARIFNLYGPTEATVAITKLEITKEIADSHTVLPIGHCKQDTELLVVDENGAPVAEGEKGELIILGPSVSKGYLGSPELTEKSFGIMNNKQAYTTGDAGYKKGGLYYYLGRLDFQVKVHGYRMELEEIEYSIAQSNYVKSCIVEPVYREEKVDYLTAYIVTNEHSFEKEYQLTAALRKELSNLLPAYMIPRKFTYLDQLPMTANGKVDRKLLATGVLA</sequence>
<evidence type="ECO:0000313" key="11">
    <source>
        <dbReference type="Proteomes" id="UP000676917"/>
    </source>
</evidence>
<evidence type="ECO:0000256" key="6">
    <source>
        <dbReference type="ARBA" id="ARBA00061336"/>
    </source>
</evidence>
<feature type="binding site" evidence="7">
    <location>
        <position position="199"/>
    </location>
    <ligand>
        <name>D-alanine</name>
        <dbReference type="ChEBI" id="CHEBI:57416"/>
    </ligand>
</feature>
<dbReference type="InterPro" id="IPR025110">
    <property type="entry name" value="AMP-bd_C"/>
</dbReference>
<dbReference type="InterPro" id="IPR010072">
    <property type="entry name" value="DltA"/>
</dbReference>
<dbReference type="HAMAP" id="MF_00593">
    <property type="entry name" value="DltA"/>
    <property type="match status" value="1"/>
</dbReference>
<feature type="binding site" evidence="7">
    <location>
        <begin position="154"/>
        <end position="155"/>
    </location>
    <ligand>
        <name>ATP</name>
        <dbReference type="ChEBI" id="CHEBI:30616"/>
    </ligand>
</feature>
<dbReference type="GO" id="GO:0047473">
    <property type="term" value="F:D-alanine [D-alanyl carrier protein] ligase activity"/>
    <property type="evidence" value="ECO:0007669"/>
    <property type="project" value="UniProtKB-UniRule"/>
</dbReference>
<dbReference type="SUPFAM" id="SSF56801">
    <property type="entry name" value="Acetyl-CoA synthetase-like"/>
    <property type="match status" value="1"/>
</dbReference>
<feature type="binding site" evidence="7">
    <location>
        <position position="494"/>
    </location>
    <ligand>
        <name>D-alanine</name>
        <dbReference type="ChEBI" id="CHEBI:57416"/>
    </ligand>
</feature>
<keyword evidence="11" id="KW-1185">Reference proteome</keyword>
<dbReference type="Gene3D" id="3.30.300.30">
    <property type="match status" value="1"/>
</dbReference>
<dbReference type="FunFam" id="3.30.300.30:FF:000012">
    <property type="entry name" value="D-alanine--D-alanyl carrier protein ligase"/>
    <property type="match status" value="1"/>
</dbReference>
<dbReference type="GO" id="GO:0005524">
    <property type="term" value="F:ATP binding"/>
    <property type="evidence" value="ECO:0007669"/>
    <property type="project" value="UniProtKB-KW"/>
</dbReference>
<dbReference type="PROSITE" id="PS00455">
    <property type="entry name" value="AMP_BINDING"/>
    <property type="match status" value="1"/>
</dbReference>
<dbReference type="EC" id="6.2.1.54" evidence="7"/>
<dbReference type="Gene3D" id="3.40.50.12780">
    <property type="entry name" value="N-terminal domain of ligase-like"/>
    <property type="match status" value="1"/>
</dbReference>
<evidence type="ECO:0000259" key="9">
    <source>
        <dbReference type="Pfam" id="PF13193"/>
    </source>
</evidence>
<dbReference type="InterPro" id="IPR044507">
    <property type="entry name" value="DltA-like"/>
</dbReference>
<dbReference type="GO" id="GO:0070395">
    <property type="term" value="P:lipoteichoic acid biosynthetic process"/>
    <property type="evidence" value="ECO:0007669"/>
    <property type="project" value="UniProtKB-UniRule"/>
</dbReference>
<dbReference type="AlphaFoldDB" id="A0A920C7M2"/>
<protein>
    <recommendedName>
        <fullName evidence="7">D-alanine--D-alanyl carrier protein ligase</fullName>
        <shortName evidence="7">DCL</shortName>
        <ecNumber evidence="7">6.2.1.54</ecNumber>
    </recommendedName>
    <alternativeName>
        <fullName evidence="7">D-alanine--poly(phosphoribitol) ligase subunit 1</fullName>
    </alternativeName>
    <alternativeName>
        <fullName evidence="7">D-alanine-activating enzyme</fullName>
        <shortName evidence="7">DAE</shortName>
    </alternativeName>
</protein>
<feature type="binding site" evidence="7">
    <location>
        <position position="303"/>
    </location>
    <ligand>
        <name>D-alanine</name>
        <dbReference type="ChEBI" id="CHEBI:57416"/>
    </ligand>
</feature>
<evidence type="ECO:0000256" key="4">
    <source>
        <dbReference type="ARBA" id="ARBA00022840"/>
    </source>
</evidence>
<name>A0A920C7M2_9BACI</name>
<comment type="subcellular location">
    <subcellularLocation>
        <location evidence="7">Cytoplasm</location>
    </subcellularLocation>
</comment>
<dbReference type="InterPro" id="IPR020845">
    <property type="entry name" value="AMP-binding_CS"/>
</dbReference>
<evidence type="ECO:0000256" key="3">
    <source>
        <dbReference type="ARBA" id="ARBA00022741"/>
    </source>
</evidence>
<evidence type="ECO:0000256" key="7">
    <source>
        <dbReference type="HAMAP-Rule" id="MF_00593"/>
    </source>
</evidence>